<dbReference type="Proteomes" id="UP000481153">
    <property type="component" value="Unassembled WGS sequence"/>
</dbReference>
<dbReference type="GO" id="GO:0043235">
    <property type="term" value="C:receptor complex"/>
    <property type="evidence" value="ECO:0007669"/>
    <property type="project" value="TreeGrafter"/>
</dbReference>
<dbReference type="VEuPathDB" id="FungiDB:AeMF1_005532"/>
<dbReference type="Gene3D" id="1.10.510.10">
    <property type="entry name" value="Transferase(Phosphotransferase) domain 1"/>
    <property type="match status" value="1"/>
</dbReference>
<accession>A0A6G0W649</accession>
<dbReference type="EMBL" id="VJMJ01000355">
    <property type="protein sequence ID" value="KAF0721957.1"/>
    <property type="molecule type" value="Genomic_DNA"/>
</dbReference>
<dbReference type="AlphaFoldDB" id="A0A6G0W649"/>
<proteinExistence type="predicted"/>
<comment type="caution">
    <text evidence="2">The sequence shown here is derived from an EMBL/GenBank/DDBJ whole genome shotgun (WGS) entry which is preliminary data.</text>
</comment>
<feature type="domain" description="Protein kinase" evidence="1">
    <location>
        <begin position="1"/>
        <end position="223"/>
    </location>
</feature>
<dbReference type="InterPro" id="IPR011009">
    <property type="entry name" value="Kinase-like_dom_sf"/>
</dbReference>
<dbReference type="GO" id="GO:0004714">
    <property type="term" value="F:transmembrane receptor protein tyrosine kinase activity"/>
    <property type="evidence" value="ECO:0007669"/>
    <property type="project" value="TreeGrafter"/>
</dbReference>
<dbReference type="PIRSF" id="PIRSF000654">
    <property type="entry name" value="Integrin-linked_kinase"/>
    <property type="match status" value="1"/>
</dbReference>
<sequence>MDSSDLESIICKEITTWKSISKEPHILTLVGVCTKAPAPIVVSELCETNIRRYVRDWPESLLPLVYQFACGLASLHAAKIIHRDLKGDNVLVTFQRTVAIADFGLSRSVTSPKTPKANKRAGTLNWMSPEQYFEPQTVTTKSDVWSFGMTLWEILCNETPLRRVRAAEFEESVFKSEDDRPEKPEDMDPALEPLWTLITNCWRLNPDDRPSADKIVEFLQSHYDSQVEKF</sequence>
<dbReference type="GO" id="GO:0005524">
    <property type="term" value="F:ATP binding"/>
    <property type="evidence" value="ECO:0007669"/>
    <property type="project" value="InterPro"/>
</dbReference>
<dbReference type="PROSITE" id="PS00108">
    <property type="entry name" value="PROTEIN_KINASE_ST"/>
    <property type="match status" value="1"/>
</dbReference>
<dbReference type="InterPro" id="IPR001245">
    <property type="entry name" value="Ser-Thr/Tyr_kinase_cat_dom"/>
</dbReference>
<protein>
    <recommendedName>
        <fullName evidence="1">Protein kinase domain-containing protein</fullName>
    </recommendedName>
</protein>
<evidence type="ECO:0000313" key="2">
    <source>
        <dbReference type="EMBL" id="KAF0721957.1"/>
    </source>
</evidence>
<dbReference type="SMART" id="SM00220">
    <property type="entry name" value="S_TKc"/>
    <property type="match status" value="1"/>
</dbReference>
<organism evidence="2 3">
    <name type="scientific">Aphanomyces euteiches</name>
    <dbReference type="NCBI Taxonomy" id="100861"/>
    <lineage>
        <taxon>Eukaryota</taxon>
        <taxon>Sar</taxon>
        <taxon>Stramenopiles</taxon>
        <taxon>Oomycota</taxon>
        <taxon>Saprolegniomycetes</taxon>
        <taxon>Saprolegniales</taxon>
        <taxon>Verrucalvaceae</taxon>
        <taxon>Aphanomyces</taxon>
    </lineage>
</organism>
<keyword evidence="3" id="KW-1185">Reference proteome</keyword>
<dbReference type="InterPro" id="IPR000719">
    <property type="entry name" value="Prot_kinase_dom"/>
</dbReference>
<evidence type="ECO:0000259" key="1">
    <source>
        <dbReference type="PROSITE" id="PS50011"/>
    </source>
</evidence>
<dbReference type="SUPFAM" id="SSF56112">
    <property type="entry name" value="Protein kinase-like (PK-like)"/>
    <property type="match status" value="1"/>
</dbReference>
<dbReference type="GO" id="GO:0005886">
    <property type="term" value="C:plasma membrane"/>
    <property type="evidence" value="ECO:0007669"/>
    <property type="project" value="TreeGrafter"/>
</dbReference>
<dbReference type="GO" id="GO:0007169">
    <property type="term" value="P:cell surface receptor protein tyrosine kinase signaling pathway"/>
    <property type="evidence" value="ECO:0007669"/>
    <property type="project" value="TreeGrafter"/>
</dbReference>
<reference evidence="2 3" key="1">
    <citation type="submission" date="2019-07" db="EMBL/GenBank/DDBJ databases">
        <title>Genomics analysis of Aphanomyces spp. identifies a new class of oomycete effector associated with host adaptation.</title>
        <authorList>
            <person name="Gaulin E."/>
        </authorList>
    </citation>
    <scope>NUCLEOTIDE SEQUENCE [LARGE SCALE GENOMIC DNA]</scope>
    <source>
        <strain evidence="2 3">ATCC 201684</strain>
    </source>
</reference>
<dbReference type="PANTHER" id="PTHR24416:SF600">
    <property type="entry name" value="PDGF- AND VEGF-RECEPTOR RELATED, ISOFORM J"/>
    <property type="match status" value="1"/>
</dbReference>
<dbReference type="InterPro" id="IPR050122">
    <property type="entry name" value="RTK"/>
</dbReference>
<gene>
    <name evidence="2" type="ORF">Ae201684_018779</name>
</gene>
<dbReference type="InterPro" id="IPR008271">
    <property type="entry name" value="Ser/Thr_kinase_AS"/>
</dbReference>
<evidence type="ECO:0000313" key="3">
    <source>
        <dbReference type="Proteomes" id="UP000481153"/>
    </source>
</evidence>
<name>A0A6G0W649_9STRA</name>
<dbReference type="PROSITE" id="PS50011">
    <property type="entry name" value="PROTEIN_KINASE_DOM"/>
    <property type="match status" value="1"/>
</dbReference>
<dbReference type="Pfam" id="PF07714">
    <property type="entry name" value="PK_Tyr_Ser-Thr"/>
    <property type="match status" value="1"/>
</dbReference>
<dbReference type="PANTHER" id="PTHR24416">
    <property type="entry name" value="TYROSINE-PROTEIN KINASE RECEPTOR"/>
    <property type="match status" value="1"/>
</dbReference>